<keyword evidence="2" id="KW-0067">ATP-binding</keyword>
<dbReference type="STRING" id="1392877.SAMN05216221_0358"/>
<feature type="domain" description="CobQ/CobB/MinD/ParA nucleotide binding" evidence="3">
    <location>
        <begin position="127"/>
        <end position="264"/>
    </location>
</feature>
<dbReference type="EMBL" id="LT629751">
    <property type="protein sequence ID" value="SDR80098.1"/>
    <property type="molecule type" value="Genomic_DNA"/>
</dbReference>
<dbReference type="GO" id="GO:0051782">
    <property type="term" value="P:negative regulation of cell division"/>
    <property type="evidence" value="ECO:0007669"/>
    <property type="project" value="TreeGrafter"/>
</dbReference>
<dbReference type="NCBIfam" id="NF047398">
    <property type="entry name" value="AAA_KGGVGR"/>
    <property type="match status" value="1"/>
</dbReference>
<organism evidence="4 5">
    <name type="scientific">Pseudomonas oryzae</name>
    <dbReference type="NCBI Taxonomy" id="1392877"/>
    <lineage>
        <taxon>Bacteria</taxon>
        <taxon>Pseudomonadati</taxon>
        <taxon>Pseudomonadota</taxon>
        <taxon>Gammaproteobacteria</taxon>
        <taxon>Pseudomonadales</taxon>
        <taxon>Pseudomonadaceae</taxon>
        <taxon>Pseudomonas</taxon>
    </lineage>
</organism>
<name>A0A1H1LZR2_9PSED</name>
<protein>
    <submittedName>
        <fullName evidence="4">CobQ/CobB/MinD/ParA nucleotide binding domain-containing protein</fullName>
    </submittedName>
</protein>
<dbReference type="AlphaFoldDB" id="A0A1H1LZR2"/>
<reference evidence="5" key="1">
    <citation type="submission" date="2016-10" db="EMBL/GenBank/DDBJ databases">
        <authorList>
            <person name="Varghese N."/>
            <person name="Submissions S."/>
        </authorList>
    </citation>
    <scope>NUCLEOTIDE SEQUENCE [LARGE SCALE GENOMIC DNA]</scope>
    <source>
        <strain evidence="5">KCTC 32247</strain>
    </source>
</reference>
<dbReference type="GO" id="GO:0009898">
    <property type="term" value="C:cytoplasmic side of plasma membrane"/>
    <property type="evidence" value="ECO:0007669"/>
    <property type="project" value="TreeGrafter"/>
</dbReference>
<evidence type="ECO:0000259" key="3">
    <source>
        <dbReference type="Pfam" id="PF01656"/>
    </source>
</evidence>
<dbReference type="InterPro" id="IPR002586">
    <property type="entry name" value="CobQ/CobB/MinD/ParA_Nub-bd_dom"/>
</dbReference>
<dbReference type="InterPro" id="IPR027417">
    <property type="entry name" value="P-loop_NTPase"/>
</dbReference>
<dbReference type="PANTHER" id="PTHR43384:SF6">
    <property type="entry name" value="SEPTUM SITE-DETERMINING PROTEIN MIND HOMOLOG, CHLOROPLASTIC"/>
    <property type="match status" value="1"/>
</dbReference>
<evidence type="ECO:0000313" key="5">
    <source>
        <dbReference type="Proteomes" id="UP000243359"/>
    </source>
</evidence>
<gene>
    <name evidence="4" type="ORF">SAMN05216221_0358</name>
</gene>
<evidence type="ECO:0000256" key="2">
    <source>
        <dbReference type="ARBA" id="ARBA00022840"/>
    </source>
</evidence>
<evidence type="ECO:0000256" key="1">
    <source>
        <dbReference type="ARBA" id="ARBA00022741"/>
    </source>
</evidence>
<dbReference type="Gene3D" id="3.40.50.300">
    <property type="entry name" value="P-loop containing nucleotide triphosphate hydrolases"/>
    <property type="match status" value="1"/>
</dbReference>
<dbReference type="RefSeq" id="WP_090347330.1">
    <property type="nucleotide sequence ID" value="NZ_LT629751.1"/>
</dbReference>
<dbReference type="GO" id="GO:0005524">
    <property type="term" value="F:ATP binding"/>
    <property type="evidence" value="ECO:0007669"/>
    <property type="project" value="UniProtKB-KW"/>
</dbReference>
<keyword evidence="1" id="KW-0547">Nucleotide-binding</keyword>
<dbReference type="PANTHER" id="PTHR43384">
    <property type="entry name" value="SEPTUM SITE-DETERMINING PROTEIN MIND HOMOLOG, CHLOROPLASTIC-RELATED"/>
    <property type="match status" value="1"/>
</dbReference>
<sequence>MSTFDQILTTIHAVLQQSAPNLHTIGELLINRDLNGRVRLIALETVRSDPQAIQALKDICAQLAERLGPHAWPVERAILFEDDLQQARSDAPSFSLRDFPQVWVVDRLATEGDWARISAKSTGAPRIVFFSIKGGVGRSTALAATAWSLAQAGKRVLVLDLDLESPGLSSALLPEDYRPAFGITDWLVEDLVDNGAAILGEMVSISPLSHDGEIRVVPAHGSHPGEYINKLGRVWMPKVFADGNREGWSTRLSRLIAELEQSHRPDVILLDSRAGIDEVASSCVTDLGAGLVLLFAIDGEQTWTGYRILFEHWQQYDVAPTIRERLKVVGAMLPDDERRTEYFDGLRERSHELFLEALYDEIPAGEIGENCWTFDVDDITGQHYPLPISWNRGFFALQSLHERMGSLDQRQVDHVFAELIQYISAFVQQKTRTDA</sequence>
<dbReference type="GO" id="GO:0005829">
    <property type="term" value="C:cytosol"/>
    <property type="evidence" value="ECO:0007669"/>
    <property type="project" value="TreeGrafter"/>
</dbReference>
<dbReference type="Pfam" id="PF01656">
    <property type="entry name" value="CbiA"/>
    <property type="match status" value="1"/>
</dbReference>
<dbReference type="InterPro" id="IPR050625">
    <property type="entry name" value="ParA/MinD_ATPase"/>
</dbReference>
<dbReference type="Proteomes" id="UP000243359">
    <property type="component" value="Chromosome I"/>
</dbReference>
<proteinExistence type="predicted"/>
<accession>A0A1H1LZR2</accession>
<evidence type="ECO:0000313" key="4">
    <source>
        <dbReference type="EMBL" id="SDR80098.1"/>
    </source>
</evidence>
<dbReference type="OrthoDB" id="9804460at2"/>
<dbReference type="SUPFAM" id="SSF52540">
    <property type="entry name" value="P-loop containing nucleoside triphosphate hydrolases"/>
    <property type="match status" value="1"/>
</dbReference>
<keyword evidence="5" id="KW-1185">Reference proteome</keyword>
<dbReference type="GO" id="GO:0016887">
    <property type="term" value="F:ATP hydrolysis activity"/>
    <property type="evidence" value="ECO:0007669"/>
    <property type="project" value="TreeGrafter"/>
</dbReference>